<dbReference type="GO" id="GO:0009423">
    <property type="term" value="P:chorismate biosynthetic process"/>
    <property type="evidence" value="ECO:0007669"/>
    <property type="project" value="UniProtKB-UniRule"/>
</dbReference>
<feature type="binding site" evidence="8">
    <location>
        <position position="215"/>
    </location>
    <ligand>
        <name>NADP(+)</name>
        <dbReference type="ChEBI" id="CHEBI:58349"/>
    </ligand>
</feature>
<comment type="pathway">
    <text evidence="1 8">Metabolic intermediate biosynthesis; chorismate biosynthesis; chorismate from D-erythrose 4-phosphate and phosphoenolpyruvate: step 4/7.</text>
</comment>
<dbReference type="SUPFAM" id="SSF51735">
    <property type="entry name" value="NAD(P)-binding Rossmann-fold domains"/>
    <property type="match status" value="1"/>
</dbReference>
<evidence type="ECO:0000256" key="6">
    <source>
        <dbReference type="ARBA" id="ARBA00023141"/>
    </source>
</evidence>
<accession>A0A5D0MXS1</accession>
<comment type="catalytic activity">
    <reaction evidence="7 8">
        <text>shikimate + NADP(+) = 3-dehydroshikimate + NADPH + H(+)</text>
        <dbReference type="Rhea" id="RHEA:17737"/>
        <dbReference type="ChEBI" id="CHEBI:15378"/>
        <dbReference type="ChEBI" id="CHEBI:16630"/>
        <dbReference type="ChEBI" id="CHEBI:36208"/>
        <dbReference type="ChEBI" id="CHEBI:57783"/>
        <dbReference type="ChEBI" id="CHEBI:58349"/>
        <dbReference type="EC" id="1.1.1.25"/>
    </reaction>
</comment>
<dbReference type="CDD" id="cd01065">
    <property type="entry name" value="NAD_bind_Shikimate_DH"/>
    <property type="match status" value="1"/>
</dbReference>
<keyword evidence="3 8" id="KW-0028">Amino-acid biosynthesis</keyword>
<reference evidence="11 12" key="1">
    <citation type="submission" date="2019-08" db="EMBL/GenBank/DDBJ databases">
        <title>Genomic characterization of a novel candidate phylum (ARYD3) from a high temperature, high salinity tertiary oil reservoir in north central Oklahoma, USA.</title>
        <authorList>
            <person name="Youssef N.H."/>
            <person name="Yadav A."/>
            <person name="Elshahed M.S."/>
        </authorList>
    </citation>
    <scope>NUCLEOTIDE SEQUENCE [LARGE SCALE GENOMIC DNA]</scope>
    <source>
        <strain evidence="11">ARYD1</strain>
    </source>
</reference>
<dbReference type="HAMAP" id="MF_00222">
    <property type="entry name" value="Shikimate_DH_AroE"/>
    <property type="match status" value="1"/>
</dbReference>
<dbReference type="InterPro" id="IPR036291">
    <property type="entry name" value="NAD(P)-bd_dom_sf"/>
</dbReference>
<dbReference type="InterPro" id="IPR022893">
    <property type="entry name" value="Shikimate_DH_fam"/>
</dbReference>
<name>A0A5D0MXS1_FLESI</name>
<gene>
    <name evidence="8 11" type="primary">aroE</name>
    <name evidence="11" type="ORF">FXF49_00225</name>
</gene>
<dbReference type="EMBL" id="VSIV01000005">
    <property type="protein sequence ID" value="TYB36977.1"/>
    <property type="molecule type" value="Genomic_DNA"/>
</dbReference>
<organism evidence="11 12">
    <name type="scientific">Flexistipes sinusarabici</name>
    <dbReference type="NCBI Taxonomy" id="2352"/>
    <lineage>
        <taxon>Bacteria</taxon>
        <taxon>Pseudomonadati</taxon>
        <taxon>Deferribacterota</taxon>
        <taxon>Deferribacteres</taxon>
        <taxon>Deferribacterales</taxon>
        <taxon>Flexistipitaceae</taxon>
        <taxon>Flexistipes</taxon>
    </lineage>
</organism>
<keyword evidence="5 8" id="KW-0560">Oxidoreductase</keyword>
<feature type="binding site" evidence="8">
    <location>
        <position position="64"/>
    </location>
    <ligand>
        <name>shikimate</name>
        <dbReference type="ChEBI" id="CHEBI:36208"/>
    </ligand>
</feature>
<dbReference type="GO" id="GO:0008652">
    <property type="term" value="P:amino acid biosynthetic process"/>
    <property type="evidence" value="ECO:0007669"/>
    <property type="project" value="UniProtKB-KW"/>
</dbReference>
<dbReference type="InterPro" id="IPR006151">
    <property type="entry name" value="Shikm_DH/Glu-tRNA_Rdtase"/>
</dbReference>
<feature type="domain" description="Shikimate dehydrogenase substrate binding N-terminal" evidence="10">
    <location>
        <begin position="8"/>
        <end position="91"/>
    </location>
</feature>
<feature type="domain" description="Quinate/shikimate 5-dehydrogenase/glutamyl-tRNA reductase" evidence="9">
    <location>
        <begin position="120"/>
        <end position="193"/>
    </location>
</feature>
<keyword evidence="6 8" id="KW-0057">Aromatic amino acid biosynthesis</keyword>
<dbReference type="UniPathway" id="UPA00053">
    <property type="reaction ID" value="UER00087"/>
</dbReference>
<evidence type="ECO:0000256" key="3">
    <source>
        <dbReference type="ARBA" id="ARBA00022605"/>
    </source>
</evidence>
<comment type="subunit">
    <text evidence="8">Homodimer.</text>
</comment>
<feature type="binding site" evidence="8">
    <location>
        <begin position="16"/>
        <end position="18"/>
    </location>
    <ligand>
        <name>shikimate</name>
        <dbReference type="ChEBI" id="CHEBI:36208"/>
    </ligand>
</feature>
<dbReference type="GO" id="GO:0004764">
    <property type="term" value="F:shikimate 3-dehydrogenase (NADP+) activity"/>
    <property type="evidence" value="ECO:0007669"/>
    <property type="project" value="UniProtKB-UniRule"/>
</dbReference>
<dbReference type="GO" id="GO:0050661">
    <property type="term" value="F:NADP binding"/>
    <property type="evidence" value="ECO:0007669"/>
    <property type="project" value="InterPro"/>
</dbReference>
<evidence type="ECO:0000256" key="1">
    <source>
        <dbReference type="ARBA" id="ARBA00004871"/>
    </source>
</evidence>
<dbReference type="GO" id="GO:0005829">
    <property type="term" value="C:cytosol"/>
    <property type="evidence" value="ECO:0007669"/>
    <property type="project" value="TreeGrafter"/>
</dbReference>
<protein>
    <recommendedName>
        <fullName evidence="2 8">Shikimate dehydrogenase (NADP(+))</fullName>
        <shortName evidence="8">SDH</shortName>
        <ecNumber evidence="2 8">1.1.1.25</ecNumber>
    </recommendedName>
</protein>
<dbReference type="PANTHER" id="PTHR21089:SF1">
    <property type="entry name" value="BIFUNCTIONAL 3-DEHYDROQUINATE DEHYDRATASE_SHIKIMATE DEHYDROGENASE, CHLOROPLASTIC"/>
    <property type="match status" value="1"/>
</dbReference>
<dbReference type="NCBIfam" id="TIGR00507">
    <property type="entry name" value="aroE"/>
    <property type="match status" value="1"/>
</dbReference>
<dbReference type="InterPro" id="IPR011342">
    <property type="entry name" value="Shikimate_DH"/>
</dbReference>
<feature type="binding site" evidence="8">
    <location>
        <position position="89"/>
    </location>
    <ligand>
        <name>shikimate</name>
        <dbReference type="ChEBI" id="CHEBI:36208"/>
    </ligand>
</feature>
<dbReference type="Proteomes" id="UP000323337">
    <property type="component" value="Unassembled WGS sequence"/>
</dbReference>
<evidence type="ECO:0000313" key="12">
    <source>
        <dbReference type="Proteomes" id="UP000323337"/>
    </source>
</evidence>
<dbReference type="Pfam" id="PF08501">
    <property type="entry name" value="Shikimate_dh_N"/>
    <property type="match status" value="1"/>
</dbReference>
<dbReference type="InterPro" id="IPR013708">
    <property type="entry name" value="Shikimate_DH-bd_N"/>
</dbReference>
<feature type="binding site" evidence="8">
    <location>
        <begin position="152"/>
        <end position="157"/>
    </location>
    <ligand>
        <name>NADP(+)</name>
        <dbReference type="ChEBI" id="CHEBI:58349"/>
    </ligand>
</feature>
<evidence type="ECO:0000256" key="8">
    <source>
        <dbReference type="HAMAP-Rule" id="MF_00222"/>
    </source>
</evidence>
<dbReference type="AlphaFoldDB" id="A0A5D0MXS1"/>
<dbReference type="PANTHER" id="PTHR21089">
    <property type="entry name" value="SHIKIMATE DEHYDROGENASE"/>
    <property type="match status" value="1"/>
</dbReference>
<feature type="binding site" evidence="8">
    <location>
        <position position="245"/>
    </location>
    <ligand>
        <name>shikimate</name>
        <dbReference type="ChEBI" id="CHEBI:36208"/>
    </ligand>
</feature>
<dbReference type="SUPFAM" id="SSF53223">
    <property type="entry name" value="Aminoacid dehydrogenase-like, N-terminal domain"/>
    <property type="match status" value="1"/>
</dbReference>
<dbReference type="Pfam" id="PF01488">
    <property type="entry name" value="Shikimate_DH"/>
    <property type="match status" value="1"/>
</dbReference>
<feature type="binding site" evidence="8">
    <location>
        <begin position="128"/>
        <end position="132"/>
    </location>
    <ligand>
        <name>NADP(+)</name>
        <dbReference type="ChEBI" id="CHEBI:58349"/>
    </ligand>
</feature>
<evidence type="ECO:0000256" key="7">
    <source>
        <dbReference type="ARBA" id="ARBA00049442"/>
    </source>
</evidence>
<comment type="function">
    <text evidence="8">Involved in the biosynthesis of the chorismate, which leads to the biosynthesis of aromatic amino acids. Catalyzes the reversible NADPH linked reduction of 3-dehydroshikimate (DHSA) to yield shikimate (SA).</text>
</comment>
<evidence type="ECO:0000259" key="10">
    <source>
        <dbReference type="Pfam" id="PF08501"/>
    </source>
</evidence>
<dbReference type="InterPro" id="IPR046346">
    <property type="entry name" value="Aminoacid_DH-like_N_sf"/>
</dbReference>
<dbReference type="GO" id="GO:0009073">
    <property type="term" value="P:aromatic amino acid family biosynthetic process"/>
    <property type="evidence" value="ECO:0007669"/>
    <property type="project" value="UniProtKB-KW"/>
</dbReference>
<evidence type="ECO:0000256" key="2">
    <source>
        <dbReference type="ARBA" id="ARBA00012962"/>
    </source>
</evidence>
<dbReference type="Gene3D" id="3.40.50.720">
    <property type="entry name" value="NAD(P)-binding Rossmann-like Domain"/>
    <property type="match status" value="1"/>
</dbReference>
<evidence type="ECO:0000256" key="5">
    <source>
        <dbReference type="ARBA" id="ARBA00023002"/>
    </source>
</evidence>
<feature type="binding site" evidence="8">
    <location>
        <position position="217"/>
    </location>
    <ligand>
        <name>shikimate</name>
        <dbReference type="ChEBI" id="CHEBI:36208"/>
    </ligand>
</feature>
<dbReference type="Gene3D" id="3.40.50.10860">
    <property type="entry name" value="Leucine Dehydrogenase, chain A, domain 1"/>
    <property type="match status" value="1"/>
</dbReference>
<feature type="active site" description="Proton acceptor" evidence="8">
    <location>
        <position position="68"/>
    </location>
</feature>
<comment type="caution">
    <text evidence="8">Lacks conserved residue(s) required for the propagation of feature annotation.</text>
</comment>
<comment type="caution">
    <text evidence="11">The sequence shown here is derived from an EMBL/GenBank/DDBJ whole genome shotgun (WGS) entry which is preliminary data.</text>
</comment>
<evidence type="ECO:0000256" key="4">
    <source>
        <dbReference type="ARBA" id="ARBA00022857"/>
    </source>
</evidence>
<evidence type="ECO:0000313" key="11">
    <source>
        <dbReference type="EMBL" id="TYB36977.1"/>
    </source>
</evidence>
<keyword evidence="4 8" id="KW-0521">NADP</keyword>
<sequence length="280" mass="31778">MLFFNTGIIGFPLKHSLSPLLHNFFIYHTGVNGGYCCFEVSKAENLPKTLSFLKESGFVGLNVTLPYKTDIMKYTDETDAVASEIGAVNTLLLNESGIFGVNTDVYGIEKTFEHYGVSCLDKDILVLGAGGSTKALLYYLKYQNYKSLTIANRTPVKAEKMLAHFGLNKSRTKEIESLKKYNEYDIIINTTSAGLEGGRFLDMSNIKCREFAFDFQYSGNLTPFLKEYYKQNIICSDGLMMLIYQGVESFYRWAEDILVTKQVNFENELEILKKKLRRSV</sequence>
<feature type="binding site" evidence="8">
    <location>
        <position position="104"/>
    </location>
    <ligand>
        <name>shikimate</name>
        <dbReference type="ChEBI" id="CHEBI:36208"/>
    </ligand>
</feature>
<dbReference type="EC" id="1.1.1.25" evidence="2 8"/>
<feature type="binding site" evidence="8">
    <location>
        <position position="238"/>
    </location>
    <ligand>
        <name>NADP(+)</name>
        <dbReference type="ChEBI" id="CHEBI:58349"/>
    </ligand>
</feature>
<proteinExistence type="inferred from homology"/>
<dbReference type="GO" id="GO:0019632">
    <property type="term" value="P:shikimate metabolic process"/>
    <property type="evidence" value="ECO:0007669"/>
    <property type="project" value="InterPro"/>
</dbReference>
<comment type="similarity">
    <text evidence="8">Belongs to the shikimate dehydrogenase family.</text>
</comment>
<evidence type="ECO:0000259" key="9">
    <source>
        <dbReference type="Pfam" id="PF01488"/>
    </source>
</evidence>